<evidence type="ECO:0000256" key="7">
    <source>
        <dbReference type="SAM" id="MobiDB-lite"/>
    </source>
</evidence>
<dbReference type="OrthoDB" id="9809918at2"/>
<feature type="transmembrane region" description="Helical" evidence="8">
    <location>
        <begin position="323"/>
        <end position="348"/>
    </location>
</feature>
<dbReference type="Gene3D" id="1.20.1250.20">
    <property type="entry name" value="MFS general substrate transporter like domains"/>
    <property type="match status" value="1"/>
</dbReference>
<dbReference type="InterPro" id="IPR036259">
    <property type="entry name" value="MFS_trans_sf"/>
</dbReference>
<feature type="region of interest" description="Disordered" evidence="7">
    <location>
        <begin position="518"/>
        <end position="561"/>
    </location>
</feature>
<evidence type="ECO:0000313" key="11">
    <source>
        <dbReference type="Proteomes" id="UP000321085"/>
    </source>
</evidence>
<evidence type="ECO:0000259" key="9">
    <source>
        <dbReference type="PROSITE" id="PS50850"/>
    </source>
</evidence>
<keyword evidence="11" id="KW-1185">Reference proteome</keyword>
<keyword evidence="5 8" id="KW-1133">Transmembrane helix</keyword>
<feature type="transmembrane region" description="Helical" evidence="8">
    <location>
        <begin position="57"/>
        <end position="83"/>
    </location>
</feature>
<dbReference type="GO" id="GO:0005886">
    <property type="term" value="C:plasma membrane"/>
    <property type="evidence" value="ECO:0007669"/>
    <property type="project" value="UniProtKB-SubCell"/>
</dbReference>
<dbReference type="CDD" id="cd06173">
    <property type="entry name" value="MFS_MefA_like"/>
    <property type="match status" value="1"/>
</dbReference>
<gene>
    <name evidence="10" type="ORF">MAE02_66090</name>
</gene>
<organism evidence="10 11">
    <name type="scientific">Microvirga aerophila</name>
    <dbReference type="NCBI Taxonomy" id="670291"/>
    <lineage>
        <taxon>Bacteria</taxon>
        <taxon>Pseudomonadati</taxon>
        <taxon>Pseudomonadota</taxon>
        <taxon>Alphaproteobacteria</taxon>
        <taxon>Hyphomicrobiales</taxon>
        <taxon>Methylobacteriaceae</taxon>
        <taxon>Microvirga</taxon>
    </lineage>
</organism>
<keyword evidence="6 8" id="KW-0472">Membrane</keyword>
<feature type="compositionally biased region" description="Basic and acidic residues" evidence="7">
    <location>
        <begin position="544"/>
        <end position="554"/>
    </location>
</feature>
<evidence type="ECO:0000256" key="4">
    <source>
        <dbReference type="ARBA" id="ARBA00022692"/>
    </source>
</evidence>
<feature type="transmembrane region" description="Helical" evidence="8">
    <location>
        <begin position="299"/>
        <end position="317"/>
    </location>
</feature>
<reference evidence="10 11" key="1">
    <citation type="submission" date="2019-07" db="EMBL/GenBank/DDBJ databases">
        <title>Whole genome shotgun sequence of Microvirga aerophila NBRC 106136.</title>
        <authorList>
            <person name="Hosoyama A."/>
            <person name="Uohara A."/>
            <person name="Ohji S."/>
            <person name="Ichikawa N."/>
        </authorList>
    </citation>
    <scope>NUCLEOTIDE SEQUENCE [LARGE SCALE GENOMIC DNA]</scope>
    <source>
        <strain evidence="10 11">NBRC 106136</strain>
    </source>
</reference>
<dbReference type="EMBL" id="BJYU01000273">
    <property type="protein sequence ID" value="GEO18913.1"/>
    <property type="molecule type" value="Genomic_DNA"/>
</dbReference>
<dbReference type="AlphaFoldDB" id="A0A512C3X3"/>
<comment type="caution">
    <text evidence="10">The sequence shown here is derived from an EMBL/GenBank/DDBJ whole genome shotgun (WGS) entry which is preliminary data.</text>
</comment>
<keyword evidence="2" id="KW-0813">Transport</keyword>
<dbReference type="SUPFAM" id="SSF103473">
    <property type="entry name" value="MFS general substrate transporter"/>
    <property type="match status" value="1"/>
</dbReference>
<evidence type="ECO:0000256" key="1">
    <source>
        <dbReference type="ARBA" id="ARBA00004651"/>
    </source>
</evidence>
<evidence type="ECO:0000256" key="3">
    <source>
        <dbReference type="ARBA" id="ARBA00022475"/>
    </source>
</evidence>
<dbReference type="Proteomes" id="UP000321085">
    <property type="component" value="Unassembled WGS sequence"/>
</dbReference>
<feature type="transmembrane region" description="Helical" evidence="8">
    <location>
        <begin position="28"/>
        <end position="51"/>
    </location>
</feature>
<feature type="domain" description="Major facilitator superfamily (MFS) profile" evidence="9">
    <location>
        <begin position="25"/>
        <end position="412"/>
    </location>
</feature>
<keyword evidence="4 8" id="KW-0812">Transmembrane</keyword>
<feature type="transmembrane region" description="Helical" evidence="8">
    <location>
        <begin position="386"/>
        <end position="409"/>
    </location>
</feature>
<accession>A0A512C3X3</accession>
<evidence type="ECO:0000256" key="2">
    <source>
        <dbReference type="ARBA" id="ARBA00022448"/>
    </source>
</evidence>
<evidence type="ECO:0000313" key="10">
    <source>
        <dbReference type="EMBL" id="GEO18913.1"/>
    </source>
</evidence>
<dbReference type="InterPro" id="IPR010290">
    <property type="entry name" value="TM_effector"/>
</dbReference>
<protein>
    <submittedName>
        <fullName evidence="10">MFS transporter</fullName>
    </submittedName>
</protein>
<proteinExistence type="predicted"/>
<name>A0A512C3X3_9HYPH</name>
<evidence type="ECO:0000256" key="8">
    <source>
        <dbReference type="SAM" id="Phobius"/>
    </source>
</evidence>
<comment type="subcellular location">
    <subcellularLocation>
        <location evidence="1">Cell membrane</location>
        <topology evidence="1">Multi-pass membrane protein</topology>
    </subcellularLocation>
</comment>
<feature type="transmembrane region" description="Helical" evidence="8">
    <location>
        <begin position="267"/>
        <end position="287"/>
    </location>
</feature>
<dbReference type="PROSITE" id="PS50850">
    <property type="entry name" value="MFS"/>
    <property type="match status" value="1"/>
</dbReference>
<sequence length="561" mass="60602">MEAPVSRTQKLNARPSPYSPLRHGAFRAVWLAFLVSNLGGLIQSVGAAWLMTSLTGSAGLVALVQASTALPFMLFSLAAGAIADNYDKRAVMLVAQVFTIAVSVVLAGCTYFGLIIPWSLLIFTFLIGCGTAVNNPAWQSSVRDMVPRQDLPQAIALSGVSMNIARSVGPALGGVIVAIAGATAAFAVNAFSYLVLIVVLFRWRPQIQARRLPPESLGSAMGAGIRFVAMSPRIRIVLARTFVFGLAGSAVQALMPLVARDLVGGGPATFGLLFGAFGIGAIGGGLSSNHIRLALGTETMVRLSFIGFAGCSLGTAFSSNTPLTMVAMGLGGACWVLVLSSFNVAVLVSSPRWVAGRTLALFQMAVFGGIALGSGTWGLLAERFSISEALVLSALVHLLAVLIGLRWVLPDNKEVNLEPLNRWKHPSLSMEIEHRSGPIVITIDYQIREEDVREFLALMVERRRVRRRDGARHWHLLRDLAEPELWTERYDTPTWLDYIRQAQRITQADARIVDRLNELHRGAGPPQVRRRIERQPVSPPSEADDPHETDHDSTDPPQLPS</sequence>
<dbReference type="Pfam" id="PF05977">
    <property type="entry name" value="MFS_3"/>
    <property type="match status" value="1"/>
</dbReference>
<dbReference type="PANTHER" id="PTHR23513:SF11">
    <property type="entry name" value="STAPHYLOFERRIN A TRANSPORTER"/>
    <property type="match status" value="1"/>
</dbReference>
<dbReference type="InterPro" id="IPR020846">
    <property type="entry name" value="MFS_dom"/>
</dbReference>
<dbReference type="PANTHER" id="PTHR23513">
    <property type="entry name" value="INTEGRAL MEMBRANE EFFLUX PROTEIN-RELATED"/>
    <property type="match status" value="1"/>
</dbReference>
<keyword evidence="3" id="KW-1003">Cell membrane</keyword>
<feature type="transmembrane region" description="Helical" evidence="8">
    <location>
        <begin position="360"/>
        <end position="380"/>
    </location>
</feature>
<dbReference type="GO" id="GO:0022857">
    <property type="term" value="F:transmembrane transporter activity"/>
    <property type="evidence" value="ECO:0007669"/>
    <property type="project" value="InterPro"/>
</dbReference>
<dbReference type="RefSeq" id="WP_114186887.1">
    <property type="nucleotide sequence ID" value="NZ_BJYU01000273.1"/>
</dbReference>
<evidence type="ECO:0000256" key="6">
    <source>
        <dbReference type="ARBA" id="ARBA00023136"/>
    </source>
</evidence>
<evidence type="ECO:0000256" key="5">
    <source>
        <dbReference type="ARBA" id="ARBA00022989"/>
    </source>
</evidence>
<feature type="transmembrane region" description="Helical" evidence="8">
    <location>
        <begin position="175"/>
        <end position="201"/>
    </location>
</feature>
<feature type="transmembrane region" description="Helical" evidence="8">
    <location>
        <begin position="236"/>
        <end position="255"/>
    </location>
</feature>